<feature type="domain" description="Integrase catalytic" evidence="5">
    <location>
        <begin position="442"/>
        <end position="602"/>
    </location>
</feature>
<dbReference type="Gene3D" id="2.40.50.40">
    <property type="match status" value="1"/>
</dbReference>
<comment type="subcellular location">
    <subcellularLocation>
        <location evidence="1">Nucleus</location>
    </subcellularLocation>
</comment>
<dbReference type="InterPro" id="IPR056924">
    <property type="entry name" value="SH3_Tf2-1"/>
</dbReference>
<dbReference type="SUPFAM" id="SSF56672">
    <property type="entry name" value="DNA/RNA polymerases"/>
    <property type="match status" value="1"/>
</dbReference>
<dbReference type="InterPro" id="IPR043128">
    <property type="entry name" value="Rev_trsase/Diguanyl_cyclase"/>
</dbReference>
<dbReference type="Gene3D" id="3.30.70.270">
    <property type="match status" value="2"/>
</dbReference>
<sequence length="875" mass="98663">MVKRNPFTTANQVNNTLQGVGVSISKSIIKRRLHESKYRGFTERRKPLISIKNKKARLNFAKKHLKKPAQFWKNILWTDKTKINLYQNDGKRKHSAPSVSNPAPSVSSTLPSLCAILPHLCPILPHLCPALCPISVQHSAPSLSSTLPHLCPALCPISVQHSAPSLSSTLPHLCPALCPISVQHSAPSLLHIIVSLLLVALVGCNCSSCSMSWNMSSIFQSFMHDIFREYLDKFMIVYLDDILVFSDDWESHVQQMDPVKVRAICDWTQPASLKSLQKFLGFANFYRRFITNFSSVVKPLTDLTKKGADVADWSPAAVEAFRELKRRFSSAPVLRQPDVSLPFQVEVDASEIGAGAVLSQRSSDCSVMKPCAFFSRKFSPAERNYDVGNRELLAMKWAFEEWRHWLEGSKNVKADALSRSFVPDSPGNSEPTGILRDGVILSAVFPDLRRALQEFQAGKPDRCPPERLFVPDSWTSRVISEVHSSELAGHPGIFGTRDLNVVRLHGIPENIVSDRGSQFVSRFWRTFCAKMGIDLSFSSAFHPQTNGQTERTNQTLETYLRCFVSADQNDWVTFLPLAEFALNNRASSATLVSPFFCNSGFHPRFSSGQVEPSDYPGVDMVVDGLHRIWSHVVDNLKLSQEKAQQFANRRRRVGPRLRVGDLVWLSSRFVPMKVSSPKFKPRFIGPYRILEILNPVSFRLDLPASFAIHNVFHRSLLRRYEVPVVPSLEPPAPVLVEGELEYVVEKILDSRVSRRKLQYLVKWKGYGQEDNSWVVASDVHADDLVRAFHRAHPGRPGGSREGSMDNDPKHKAKATQEFIKAKKCNILDWPSQSPDLHPIEHAFHLLKTKLQTDRKAHKQTATENHRSEGLTERQK</sequence>
<dbReference type="Proteomes" id="UP001176940">
    <property type="component" value="Unassembled WGS sequence"/>
</dbReference>
<dbReference type="Pfam" id="PF00385">
    <property type="entry name" value="Chromo"/>
    <property type="match status" value="1"/>
</dbReference>
<dbReference type="Pfam" id="PF17919">
    <property type="entry name" value="RT_RNaseH_2"/>
    <property type="match status" value="1"/>
</dbReference>
<dbReference type="PANTHER" id="PTHR37984">
    <property type="entry name" value="PROTEIN CBG26694"/>
    <property type="match status" value="1"/>
</dbReference>
<dbReference type="InterPro" id="IPR000953">
    <property type="entry name" value="Chromo/chromo_shadow_dom"/>
</dbReference>
<dbReference type="Pfam" id="PF24626">
    <property type="entry name" value="SH3_Tf2-1"/>
    <property type="match status" value="1"/>
</dbReference>
<keyword evidence="2" id="KW-0511">Multifunctional enzyme</keyword>
<reference evidence="6" key="1">
    <citation type="submission" date="2023-07" db="EMBL/GenBank/DDBJ databases">
        <authorList>
            <person name="Stuckert A."/>
        </authorList>
    </citation>
    <scope>NUCLEOTIDE SEQUENCE</scope>
</reference>
<feature type="region of interest" description="Disordered" evidence="3">
    <location>
        <begin position="851"/>
        <end position="875"/>
    </location>
</feature>
<accession>A0ABN9MN17</accession>
<dbReference type="PROSITE" id="PS50013">
    <property type="entry name" value="CHROMO_2"/>
    <property type="match status" value="1"/>
</dbReference>
<dbReference type="CDD" id="cd00024">
    <property type="entry name" value="CD_CSD"/>
    <property type="match status" value="1"/>
</dbReference>
<dbReference type="Pfam" id="PF13358">
    <property type="entry name" value="DDE_3"/>
    <property type="match status" value="1"/>
</dbReference>
<feature type="compositionally biased region" description="Basic and acidic residues" evidence="3">
    <location>
        <begin position="863"/>
        <end position="875"/>
    </location>
</feature>
<evidence type="ECO:0000259" key="4">
    <source>
        <dbReference type="PROSITE" id="PS50013"/>
    </source>
</evidence>
<dbReference type="Pfam" id="PF01498">
    <property type="entry name" value="HTH_Tnp_Tc3_2"/>
    <property type="match status" value="1"/>
</dbReference>
<name>A0ABN9MN17_9NEOB</name>
<dbReference type="PANTHER" id="PTHR37984:SF5">
    <property type="entry name" value="PROTEIN NYNRIN-LIKE"/>
    <property type="match status" value="1"/>
</dbReference>
<dbReference type="InterPro" id="IPR016197">
    <property type="entry name" value="Chromo-like_dom_sf"/>
</dbReference>
<dbReference type="InterPro" id="IPR023780">
    <property type="entry name" value="Chromo_domain"/>
</dbReference>
<dbReference type="SMART" id="SM00298">
    <property type="entry name" value="CHROMO"/>
    <property type="match status" value="1"/>
</dbReference>
<dbReference type="InterPro" id="IPR012337">
    <property type="entry name" value="RNaseH-like_sf"/>
</dbReference>
<keyword evidence="7" id="KW-1185">Reference proteome</keyword>
<evidence type="ECO:0000256" key="3">
    <source>
        <dbReference type="SAM" id="MobiDB-lite"/>
    </source>
</evidence>
<evidence type="ECO:0000256" key="2">
    <source>
        <dbReference type="ARBA" id="ARBA00023268"/>
    </source>
</evidence>
<evidence type="ECO:0000256" key="1">
    <source>
        <dbReference type="ARBA" id="ARBA00004123"/>
    </source>
</evidence>
<evidence type="ECO:0000313" key="7">
    <source>
        <dbReference type="Proteomes" id="UP001176940"/>
    </source>
</evidence>
<gene>
    <name evidence="6" type="ORF">RIMI_LOCUS22874490</name>
</gene>
<dbReference type="InterPro" id="IPR001584">
    <property type="entry name" value="Integrase_cat-core"/>
</dbReference>
<dbReference type="InterPro" id="IPR038717">
    <property type="entry name" value="Tc1-like_DDE_dom"/>
</dbReference>
<dbReference type="InterPro" id="IPR036397">
    <property type="entry name" value="RNaseH_sf"/>
</dbReference>
<dbReference type="InterPro" id="IPR050951">
    <property type="entry name" value="Retrovirus_Pol_polyprotein"/>
</dbReference>
<dbReference type="Gene3D" id="3.30.420.10">
    <property type="entry name" value="Ribonuclease H-like superfamily/Ribonuclease H"/>
    <property type="match status" value="3"/>
</dbReference>
<dbReference type="InterPro" id="IPR041577">
    <property type="entry name" value="RT_RNaseH_2"/>
</dbReference>
<feature type="domain" description="Chromo" evidence="4">
    <location>
        <begin position="742"/>
        <end position="800"/>
    </location>
</feature>
<comment type="caution">
    <text evidence="6">The sequence shown here is derived from an EMBL/GenBank/DDBJ whole genome shotgun (WGS) entry which is preliminary data.</text>
</comment>
<dbReference type="PROSITE" id="PS50994">
    <property type="entry name" value="INTEGRASE"/>
    <property type="match status" value="1"/>
</dbReference>
<proteinExistence type="predicted"/>
<dbReference type="InterPro" id="IPR002492">
    <property type="entry name" value="Transposase_Tc1-like"/>
</dbReference>
<evidence type="ECO:0000313" key="6">
    <source>
        <dbReference type="EMBL" id="CAJ0968184.1"/>
    </source>
</evidence>
<dbReference type="SUPFAM" id="SSF53098">
    <property type="entry name" value="Ribonuclease H-like"/>
    <property type="match status" value="1"/>
</dbReference>
<dbReference type="SUPFAM" id="SSF54160">
    <property type="entry name" value="Chromo domain-like"/>
    <property type="match status" value="1"/>
</dbReference>
<organism evidence="6 7">
    <name type="scientific">Ranitomeya imitator</name>
    <name type="common">mimic poison frog</name>
    <dbReference type="NCBI Taxonomy" id="111125"/>
    <lineage>
        <taxon>Eukaryota</taxon>
        <taxon>Metazoa</taxon>
        <taxon>Chordata</taxon>
        <taxon>Craniata</taxon>
        <taxon>Vertebrata</taxon>
        <taxon>Euteleostomi</taxon>
        <taxon>Amphibia</taxon>
        <taxon>Batrachia</taxon>
        <taxon>Anura</taxon>
        <taxon>Neobatrachia</taxon>
        <taxon>Hyloidea</taxon>
        <taxon>Dendrobatidae</taxon>
        <taxon>Dendrobatinae</taxon>
        <taxon>Ranitomeya</taxon>
    </lineage>
</organism>
<dbReference type="EMBL" id="CAUEEQ010079020">
    <property type="protein sequence ID" value="CAJ0968184.1"/>
    <property type="molecule type" value="Genomic_DNA"/>
</dbReference>
<evidence type="ECO:0000259" key="5">
    <source>
        <dbReference type="PROSITE" id="PS50994"/>
    </source>
</evidence>
<dbReference type="InterPro" id="IPR043502">
    <property type="entry name" value="DNA/RNA_pol_sf"/>
</dbReference>
<protein>
    <submittedName>
        <fullName evidence="6">Uncharacterized protein</fullName>
    </submittedName>
</protein>